<dbReference type="AlphaFoldDB" id="A0A1G7C9K5"/>
<sequence length="596" mass="67617">MIKTSPTTSEKFKIAIVGFGPKGLYGFERLVSQIHHSKCLSEIEIHLFNRTPFLGAGDVYRNDQPDYLLMNYPDHKIDFNISEDPKMICPIESFEDWKRNGSTSQPKPTKNNYSSRATVGEYLTHCFATLCNALDENCTVIPHVDTVVDVTKTEETYHLKTEKEGWNPHLSFQTILFTTGHYWFRPATLTSNQKDAYINFIYPVSDTLKKITSSSSVIVKGFGLTFIDAVLALSEGKGGIFKTQKDGKLTYIASGKEPNQIAVFSRSGLPMIPRDGASDENLPLRYITPSFVDDLLNAKHVDFEEHILPFILKEFYVAYYTKLFLSKKVLLQCSTDFLSIRNQVESFHRLYESKRFHWKAIENYFHSNPLLTTEMVVAKIREDIDAVEKNHAITAVYSCWPKISGEFNKIYSAGILTAESKNKFDTYYFGLFNRISYGPPLRNMKKVLALSEAGLLNFNYVKNAQLEFDESSEKYSLTTELNRSEFDFLINATIPRGNDKKNRSLLFENLLSRGLLSENTAETSEDSTPIIHLTQTGNAITAEGDIAPTITFYGTPTEGNTFDNDTLSRTRNNNASTWAENVMNAVLTFQKLTLKL</sequence>
<proteinExistence type="predicted"/>
<gene>
    <name evidence="2" type="ORF">SAMN05421855_101261</name>
</gene>
<evidence type="ECO:0000313" key="3">
    <source>
        <dbReference type="Proteomes" id="UP000199321"/>
    </source>
</evidence>
<keyword evidence="3" id="KW-1185">Reference proteome</keyword>
<dbReference type="Proteomes" id="UP000199321">
    <property type="component" value="Unassembled WGS sequence"/>
</dbReference>
<dbReference type="InterPro" id="IPR038732">
    <property type="entry name" value="HpyO/CreE_NAD-binding"/>
</dbReference>
<feature type="domain" description="FAD-dependent urate hydroxylase HpyO/Asp monooxygenase CreE-like FAD/NAD(P)-binding" evidence="1">
    <location>
        <begin position="15"/>
        <end position="181"/>
    </location>
</feature>
<evidence type="ECO:0000259" key="1">
    <source>
        <dbReference type="Pfam" id="PF13454"/>
    </source>
</evidence>
<dbReference type="EMBL" id="FNBA01000001">
    <property type="protein sequence ID" value="SDE35999.1"/>
    <property type="molecule type" value="Genomic_DNA"/>
</dbReference>
<dbReference type="RefSeq" id="WP_093139580.1">
    <property type="nucleotide sequence ID" value="NZ_BMWO01000001.1"/>
</dbReference>
<dbReference type="PANTHER" id="PTHR40254">
    <property type="entry name" value="BLR0577 PROTEIN"/>
    <property type="match status" value="1"/>
</dbReference>
<organism evidence="2 3">
    <name type="scientific">Ulvibacter litoralis</name>
    <dbReference type="NCBI Taxonomy" id="227084"/>
    <lineage>
        <taxon>Bacteria</taxon>
        <taxon>Pseudomonadati</taxon>
        <taxon>Bacteroidota</taxon>
        <taxon>Flavobacteriia</taxon>
        <taxon>Flavobacteriales</taxon>
        <taxon>Flavobacteriaceae</taxon>
        <taxon>Ulvibacter</taxon>
    </lineage>
</organism>
<evidence type="ECO:0000313" key="2">
    <source>
        <dbReference type="EMBL" id="SDE35999.1"/>
    </source>
</evidence>
<reference evidence="2 3" key="1">
    <citation type="submission" date="2016-10" db="EMBL/GenBank/DDBJ databases">
        <authorList>
            <person name="de Groot N.N."/>
        </authorList>
    </citation>
    <scope>NUCLEOTIDE SEQUENCE [LARGE SCALE GENOMIC DNA]</scope>
    <source>
        <strain evidence="2 3">DSM 16195</strain>
    </source>
</reference>
<dbReference type="PANTHER" id="PTHR40254:SF1">
    <property type="entry name" value="BLR0577 PROTEIN"/>
    <property type="match status" value="1"/>
</dbReference>
<name>A0A1G7C9K5_9FLAO</name>
<accession>A0A1G7C9K5</accession>
<dbReference type="Pfam" id="PF13454">
    <property type="entry name" value="NAD_binding_9"/>
    <property type="match status" value="1"/>
</dbReference>
<protein>
    <submittedName>
        <fullName evidence="2">FAD-NAD(P)-binding</fullName>
    </submittedName>
</protein>
<dbReference type="OrthoDB" id="6309046at2"/>
<dbReference type="InterPro" id="IPR052189">
    <property type="entry name" value="L-asp_N-monooxygenase_NS-form"/>
</dbReference>
<dbReference type="STRING" id="227084.SAMN05421855_101261"/>